<organism evidence="2 3">
    <name type="scientific">Rhypophila decipiens</name>
    <dbReference type="NCBI Taxonomy" id="261697"/>
    <lineage>
        <taxon>Eukaryota</taxon>
        <taxon>Fungi</taxon>
        <taxon>Dikarya</taxon>
        <taxon>Ascomycota</taxon>
        <taxon>Pezizomycotina</taxon>
        <taxon>Sordariomycetes</taxon>
        <taxon>Sordariomycetidae</taxon>
        <taxon>Sordariales</taxon>
        <taxon>Naviculisporaceae</taxon>
        <taxon>Rhypophila</taxon>
    </lineage>
</organism>
<evidence type="ECO:0000256" key="1">
    <source>
        <dbReference type="SAM" id="SignalP"/>
    </source>
</evidence>
<reference evidence="2" key="1">
    <citation type="journal article" date="2023" name="Mol. Phylogenet. Evol.">
        <title>Genome-scale phylogeny and comparative genomics of the fungal order Sordariales.</title>
        <authorList>
            <person name="Hensen N."/>
            <person name="Bonometti L."/>
            <person name="Westerberg I."/>
            <person name="Brannstrom I.O."/>
            <person name="Guillou S."/>
            <person name="Cros-Aarteil S."/>
            <person name="Calhoun S."/>
            <person name="Haridas S."/>
            <person name="Kuo A."/>
            <person name="Mondo S."/>
            <person name="Pangilinan J."/>
            <person name="Riley R."/>
            <person name="LaButti K."/>
            <person name="Andreopoulos B."/>
            <person name="Lipzen A."/>
            <person name="Chen C."/>
            <person name="Yan M."/>
            <person name="Daum C."/>
            <person name="Ng V."/>
            <person name="Clum A."/>
            <person name="Steindorff A."/>
            <person name="Ohm R.A."/>
            <person name="Martin F."/>
            <person name="Silar P."/>
            <person name="Natvig D.O."/>
            <person name="Lalanne C."/>
            <person name="Gautier V."/>
            <person name="Ament-Velasquez S.L."/>
            <person name="Kruys A."/>
            <person name="Hutchinson M.I."/>
            <person name="Powell A.J."/>
            <person name="Barry K."/>
            <person name="Miller A.N."/>
            <person name="Grigoriev I.V."/>
            <person name="Debuchy R."/>
            <person name="Gladieux P."/>
            <person name="Hiltunen Thoren M."/>
            <person name="Johannesson H."/>
        </authorList>
    </citation>
    <scope>NUCLEOTIDE SEQUENCE</scope>
    <source>
        <strain evidence="2">PSN293</strain>
    </source>
</reference>
<dbReference type="Proteomes" id="UP001301769">
    <property type="component" value="Unassembled WGS sequence"/>
</dbReference>
<keyword evidence="3" id="KW-1185">Reference proteome</keyword>
<feature type="signal peptide" evidence="1">
    <location>
        <begin position="1"/>
        <end position="19"/>
    </location>
</feature>
<sequence length="138" mass="14494">MQFFIIATAALGLVANANALLFEVSPNLAVEASLAEPVAAAAVDKRQSNRLSTVDLFSSSGCGNYETTVITSGGAPQNGKCFLFSRTVPSVRTTFLRGGCTVTVYTDSNCSNGARAAVDQKELEEPESGRVLSIMCFC</sequence>
<proteinExistence type="predicted"/>
<comment type="caution">
    <text evidence="2">The sequence shown here is derived from an EMBL/GenBank/DDBJ whole genome shotgun (WGS) entry which is preliminary data.</text>
</comment>
<evidence type="ECO:0000313" key="3">
    <source>
        <dbReference type="Proteomes" id="UP001301769"/>
    </source>
</evidence>
<feature type="chain" id="PRO_5042904700" evidence="1">
    <location>
        <begin position="20"/>
        <end position="138"/>
    </location>
</feature>
<dbReference type="EMBL" id="MU858231">
    <property type="protein sequence ID" value="KAK4208745.1"/>
    <property type="molecule type" value="Genomic_DNA"/>
</dbReference>
<evidence type="ECO:0000313" key="2">
    <source>
        <dbReference type="EMBL" id="KAK4208745.1"/>
    </source>
</evidence>
<accession>A0AAN6Y013</accession>
<protein>
    <submittedName>
        <fullName evidence="2">Uncharacterized protein</fullName>
    </submittedName>
</protein>
<keyword evidence="1" id="KW-0732">Signal</keyword>
<reference evidence="2" key="2">
    <citation type="submission" date="2023-05" db="EMBL/GenBank/DDBJ databases">
        <authorList>
            <consortium name="Lawrence Berkeley National Laboratory"/>
            <person name="Steindorff A."/>
            <person name="Hensen N."/>
            <person name="Bonometti L."/>
            <person name="Westerberg I."/>
            <person name="Brannstrom I.O."/>
            <person name="Guillou S."/>
            <person name="Cros-Aarteil S."/>
            <person name="Calhoun S."/>
            <person name="Haridas S."/>
            <person name="Kuo A."/>
            <person name="Mondo S."/>
            <person name="Pangilinan J."/>
            <person name="Riley R."/>
            <person name="Labutti K."/>
            <person name="Andreopoulos B."/>
            <person name="Lipzen A."/>
            <person name="Chen C."/>
            <person name="Yanf M."/>
            <person name="Daum C."/>
            <person name="Ng V."/>
            <person name="Clum A."/>
            <person name="Ohm R."/>
            <person name="Martin F."/>
            <person name="Silar P."/>
            <person name="Natvig D."/>
            <person name="Lalanne C."/>
            <person name="Gautier V."/>
            <person name="Ament-Velasquez S.L."/>
            <person name="Kruys A."/>
            <person name="Hutchinson M.I."/>
            <person name="Powell A.J."/>
            <person name="Barry K."/>
            <person name="Miller A.N."/>
            <person name="Grigoriev I.V."/>
            <person name="Debuchy R."/>
            <person name="Gladieux P."/>
            <person name="Thoren M.H."/>
            <person name="Johannesson H."/>
        </authorList>
    </citation>
    <scope>NUCLEOTIDE SEQUENCE</scope>
    <source>
        <strain evidence="2">PSN293</strain>
    </source>
</reference>
<dbReference type="AlphaFoldDB" id="A0AAN6Y013"/>
<gene>
    <name evidence="2" type="ORF">QBC37DRAFT_405019</name>
</gene>
<name>A0AAN6Y013_9PEZI</name>